<dbReference type="Gene3D" id="3.40.462.20">
    <property type="match status" value="1"/>
</dbReference>
<dbReference type="CDD" id="cd17546">
    <property type="entry name" value="REC_hyHK_CKI1_RcsC-like"/>
    <property type="match status" value="1"/>
</dbReference>
<feature type="modified residue" description="4-aspartylphosphate" evidence="4">
    <location>
        <position position="1180"/>
    </location>
</feature>
<dbReference type="InterPro" id="IPR016169">
    <property type="entry name" value="FAD-bd_PCMH_sub2"/>
</dbReference>
<dbReference type="GO" id="GO:0000155">
    <property type="term" value="F:phosphorelay sensor kinase activity"/>
    <property type="evidence" value="ECO:0007669"/>
    <property type="project" value="InterPro"/>
</dbReference>
<dbReference type="InterPro" id="IPR011006">
    <property type="entry name" value="CheY-like_superfamily"/>
</dbReference>
<dbReference type="Pfam" id="PF00072">
    <property type="entry name" value="Response_reg"/>
    <property type="match status" value="1"/>
</dbReference>
<dbReference type="InterPro" id="IPR003594">
    <property type="entry name" value="HATPase_dom"/>
</dbReference>
<evidence type="ECO:0000259" key="8">
    <source>
        <dbReference type="PROSITE" id="PS50112"/>
    </source>
</evidence>
<dbReference type="NCBIfam" id="TIGR00229">
    <property type="entry name" value="sensory_box"/>
    <property type="match status" value="1"/>
</dbReference>
<feature type="domain" description="PAC" evidence="9">
    <location>
        <begin position="795"/>
        <end position="846"/>
    </location>
</feature>
<dbReference type="Gene3D" id="1.10.287.130">
    <property type="match status" value="1"/>
</dbReference>
<feature type="signal peptide" evidence="5">
    <location>
        <begin position="1"/>
        <end position="17"/>
    </location>
</feature>
<feature type="domain" description="PAS" evidence="8">
    <location>
        <begin position="720"/>
        <end position="793"/>
    </location>
</feature>
<feature type="domain" description="Histidine kinase" evidence="6">
    <location>
        <begin position="861"/>
        <end position="1082"/>
    </location>
</feature>
<comment type="caution">
    <text evidence="11">The sequence shown here is derived from an EMBL/GenBank/DDBJ whole genome shotgun (WGS) entry which is preliminary data.</text>
</comment>
<dbReference type="PROSITE" id="PS50109">
    <property type="entry name" value="HIS_KIN"/>
    <property type="match status" value="1"/>
</dbReference>
<keyword evidence="3" id="KW-0902">Two-component regulatory system</keyword>
<dbReference type="SMART" id="SM00388">
    <property type="entry name" value="HisKA"/>
    <property type="match status" value="1"/>
</dbReference>
<evidence type="ECO:0000259" key="10">
    <source>
        <dbReference type="PROSITE" id="PS51387"/>
    </source>
</evidence>
<sequence>MMLLHPFAFAFLGSALGATLPGCKLSPSDPNWPSVEEWGELNRTIGGALLKTQPAASSCYAGNPLDSQYQCQIIEDNWTAAALHAALPESIASPLYANNSCLPPGADGYNATNGCHLGGYPNHIVNATSDEQIAIATHWASERNMRIVVKGTGHDLFGRSAGAHSLSIWTHNLKHRKLVRDWKIPGSNKTDTVLFAGSGLNYGEAVRHALGYNRVIVSGNDETVGLGGHIQGGGHGPLSSTFGLAADNIYQVRVVTSDGQILVADATQNQDLLWAIRGGGAGQYGIVTEYVIKTYSAPRVINTGFSLSPAGNSSTAVEGSFKALAALLQSLPSLMDAGCAGATIVSGDMNTGVTISQGIYAYDTSPSAVEKLMNSTKEHLLDASGEGNNTLVTIVPSNLSESSYLSFFNEMNAGGSHTAGAMSMISSRLLGRPELSELRHDKLVDYAKRLVSYGYIVIGLQGGPGPANVDESMRGALLPAWRSNYLHVMSYGATFNQSLVPQDMLKDTSERLEDGAESLWREWAPETGAYMNEGNPFNSNFKKEFYGSYYHQLLKVKNKYDPSNSLDDSARAAAVEMDIAANALGANIPTTNDIFDYLPVPSLVVSSSYRIQRVSVGLLEAWGRSRKDLIDQDLFVALYRGSPTERFDRIPFVYAIETAIESRDLRLCYAAYIANDVAWTARIKPVHRDDELLCLVVEWEKAEIHVTVADGGMAQSWLPTDDAFRILVQAVKDYAIFLLDTRGNVMTWNRGAELNKGYKKEEIVGKHFSTFYGKEDTQSGKPERELEICLREGRVEDEGWRYRKDGSRFWANVVITAIYKNNMHVGFGKVTRDLTERKEAELRLIAAHEESARLKNDFLANISHEIRTPMHGVLSACSLLLDSHLSEEQRETANMIEESGRVLLRIINDILDYSKITADSFTIQKGKVNMASLVTSVVRALQPAVQPGVSMKVILSPNLPKYAEGDPLRYRQIFENILSNAVKFTELGYILVRVTPHTEDTTTYTILTEVVDTGYGVTIDDAKELFKPFTQLDTPIHNRRPGTGLGLSIAKSLASMLEGDIGYKPNPERQGSNFWFTFNLRKLDSLQKAQPVDTLPDPDIEPSPQESFDGEDLATQLIQLATISPSKRILAAEDNIINQKVLVGMLHSFGFQHITVVSDGAQAVSLIFEAPDNFDLILMDISMPVMNGYEATSRIRSKGIELPVIAMTAYALKGDMEHCLDKGMDDYIAKPMNRQVLMKKLLKWLVCKRGIV</sequence>
<evidence type="ECO:0000259" key="6">
    <source>
        <dbReference type="PROSITE" id="PS50109"/>
    </source>
</evidence>
<dbReference type="InterPro" id="IPR036890">
    <property type="entry name" value="HATPase_C_sf"/>
</dbReference>
<protein>
    <submittedName>
        <fullName evidence="11">Two-component system protein a</fullName>
    </submittedName>
</protein>
<feature type="chain" id="PRO_5017443130" evidence="5">
    <location>
        <begin position="18"/>
        <end position="1252"/>
    </location>
</feature>
<dbReference type="InterPro" id="IPR036097">
    <property type="entry name" value="HisK_dim/P_sf"/>
</dbReference>
<keyword evidence="2 4" id="KW-0597">Phosphoprotein</keyword>
<dbReference type="Pfam" id="PF13426">
    <property type="entry name" value="PAS_9"/>
    <property type="match status" value="1"/>
</dbReference>
<name>A0A395N1S0_9HYPO</name>
<dbReference type="Pfam" id="PF02518">
    <property type="entry name" value="HATPase_c"/>
    <property type="match status" value="1"/>
</dbReference>
<dbReference type="InterPro" id="IPR000700">
    <property type="entry name" value="PAS-assoc_C"/>
</dbReference>
<dbReference type="Pfam" id="PF01565">
    <property type="entry name" value="FAD_binding_4"/>
    <property type="match status" value="1"/>
</dbReference>
<dbReference type="FunFam" id="3.30.450.20:FF:000136">
    <property type="entry name" value="Sensor histidine kinase/response regulator Fos-1"/>
    <property type="match status" value="1"/>
</dbReference>
<dbReference type="InterPro" id="IPR012951">
    <property type="entry name" value="BBE"/>
</dbReference>
<dbReference type="Pfam" id="PF08031">
    <property type="entry name" value="BBE"/>
    <property type="match status" value="1"/>
</dbReference>
<dbReference type="Gene3D" id="3.30.465.10">
    <property type="match status" value="1"/>
</dbReference>
<evidence type="ECO:0000256" key="5">
    <source>
        <dbReference type="SAM" id="SignalP"/>
    </source>
</evidence>
<dbReference type="PANTHER" id="PTHR45339:SF1">
    <property type="entry name" value="HYBRID SIGNAL TRANSDUCTION HISTIDINE KINASE J"/>
    <property type="match status" value="1"/>
</dbReference>
<dbReference type="SUPFAM" id="SSF52172">
    <property type="entry name" value="CheY-like"/>
    <property type="match status" value="1"/>
</dbReference>
<dbReference type="STRING" id="2594813.A0A395N1S0"/>
<dbReference type="GO" id="GO:0071949">
    <property type="term" value="F:FAD binding"/>
    <property type="evidence" value="ECO:0007669"/>
    <property type="project" value="InterPro"/>
</dbReference>
<dbReference type="CDD" id="cd00130">
    <property type="entry name" value="PAS"/>
    <property type="match status" value="1"/>
</dbReference>
<dbReference type="PROSITE" id="PS50113">
    <property type="entry name" value="PAC"/>
    <property type="match status" value="1"/>
</dbReference>
<dbReference type="SUPFAM" id="SSF56176">
    <property type="entry name" value="FAD-binding/transporter-associated domain-like"/>
    <property type="match status" value="1"/>
</dbReference>
<dbReference type="PANTHER" id="PTHR45339">
    <property type="entry name" value="HYBRID SIGNAL TRANSDUCTION HISTIDINE KINASE J"/>
    <property type="match status" value="1"/>
</dbReference>
<evidence type="ECO:0000256" key="1">
    <source>
        <dbReference type="ARBA" id="ARBA00005466"/>
    </source>
</evidence>
<dbReference type="SUPFAM" id="SSF55874">
    <property type="entry name" value="ATPase domain of HSP90 chaperone/DNA topoisomerase II/histidine kinase"/>
    <property type="match status" value="1"/>
</dbReference>
<dbReference type="SMART" id="SM00091">
    <property type="entry name" value="PAS"/>
    <property type="match status" value="2"/>
</dbReference>
<dbReference type="InterPro" id="IPR004358">
    <property type="entry name" value="Sig_transdc_His_kin-like_C"/>
</dbReference>
<dbReference type="PROSITE" id="PS50110">
    <property type="entry name" value="RESPONSE_REGULATORY"/>
    <property type="match status" value="1"/>
</dbReference>
<proteinExistence type="inferred from homology"/>
<evidence type="ECO:0000259" key="9">
    <source>
        <dbReference type="PROSITE" id="PS50113"/>
    </source>
</evidence>
<gene>
    <name evidence="11" type="ORF">FIE12Z_1839</name>
</gene>
<dbReference type="InterPro" id="IPR016166">
    <property type="entry name" value="FAD-bd_PCMH"/>
</dbReference>
<dbReference type="PROSITE" id="PS51387">
    <property type="entry name" value="FAD_PCMH"/>
    <property type="match status" value="1"/>
</dbReference>
<dbReference type="Gene3D" id="3.30.565.10">
    <property type="entry name" value="Histidine kinase-like ATPase, C-terminal domain"/>
    <property type="match status" value="1"/>
</dbReference>
<dbReference type="Proteomes" id="UP000265631">
    <property type="component" value="Unassembled WGS sequence"/>
</dbReference>
<comment type="similarity">
    <text evidence="1">Belongs to the oxygen-dependent FAD-linked oxidoreductase family.</text>
</comment>
<evidence type="ECO:0000256" key="2">
    <source>
        <dbReference type="ARBA" id="ARBA00022553"/>
    </source>
</evidence>
<dbReference type="SMART" id="SM00387">
    <property type="entry name" value="HATPase_c"/>
    <property type="match status" value="1"/>
</dbReference>
<dbReference type="PROSITE" id="PS50112">
    <property type="entry name" value="PAS"/>
    <property type="match status" value="1"/>
</dbReference>
<evidence type="ECO:0000256" key="4">
    <source>
        <dbReference type="PROSITE-ProRule" id="PRU00169"/>
    </source>
</evidence>
<dbReference type="EMBL" id="PXXK01000035">
    <property type="protein sequence ID" value="RFN53925.1"/>
    <property type="molecule type" value="Genomic_DNA"/>
</dbReference>
<dbReference type="InterPro" id="IPR006094">
    <property type="entry name" value="Oxid_FAD_bind_N"/>
</dbReference>
<keyword evidence="5" id="KW-0732">Signal</keyword>
<dbReference type="InterPro" id="IPR001789">
    <property type="entry name" value="Sig_transdc_resp-reg_receiver"/>
</dbReference>
<keyword evidence="12" id="KW-1185">Reference proteome</keyword>
<dbReference type="Pfam" id="PF00512">
    <property type="entry name" value="HisKA"/>
    <property type="match status" value="1"/>
</dbReference>
<dbReference type="GO" id="GO:0016491">
    <property type="term" value="F:oxidoreductase activity"/>
    <property type="evidence" value="ECO:0007669"/>
    <property type="project" value="InterPro"/>
</dbReference>
<evidence type="ECO:0000256" key="3">
    <source>
        <dbReference type="ARBA" id="ARBA00023012"/>
    </source>
</evidence>
<evidence type="ECO:0000313" key="12">
    <source>
        <dbReference type="Proteomes" id="UP000265631"/>
    </source>
</evidence>
<dbReference type="PRINTS" id="PR00344">
    <property type="entry name" value="BCTRLSENSOR"/>
</dbReference>
<dbReference type="Gene3D" id="3.30.450.20">
    <property type="entry name" value="PAS domain"/>
    <property type="match status" value="1"/>
</dbReference>
<dbReference type="SMART" id="SM00448">
    <property type="entry name" value="REC"/>
    <property type="match status" value="1"/>
</dbReference>
<evidence type="ECO:0000259" key="7">
    <source>
        <dbReference type="PROSITE" id="PS50110"/>
    </source>
</evidence>
<evidence type="ECO:0000313" key="11">
    <source>
        <dbReference type="EMBL" id="RFN53925.1"/>
    </source>
</evidence>
<feature type="domain" description="FAD-binding PCMH-type" evidence="10">
    <location>
        <begin position="117"/>
        <end position="297"/>
    </location>
</feature>
<dbReference type="InterPro" id="IPR005467">
    <property type="entry name" value="His_kinase_dom"/>
</dbReference>
<organism evidence="11 12">
    <name type="scientific">Fusarium flagelliforme</name>
    <dbReference type="NCBI Taxonomy" id="2675880"/>
    <lineage>
        <taxon>Eukaryota</taxon>
        <taxon>Fungi</taxon>
        <taxon>Dikarya</taxon>
        <taxon>Ascomycota</taxon>
        <taxon>Pezizomycotina</taxon>
        <taxon>Sordariomycetes</taxon>
        <taxon>Hypocreomycetidae</taxon>
        <taxon>Hypocreales</taxon>
        <taxon>Nectriaceae</taxon>
        <taxon>Fusarium</taxon>
        <taxon>Fusarium incarnatum-equiseti species complex</taxon>
    </lineage>
</organism>
<dbReference type="InterPro" id="IPR000014">
    <property type="entry name" value="PAS"/>
</dbReference>
<feature type="domain" description="Response regulatory" evidence="7">
    <location>
        <begin position="1128"/>
        <end position="1245"/>
    </location>
</feature>
<dbReference type="SUPFAM" id="SSF47384">
    <property type="entry name" value="Homodimeric domain of signal transducing histidine kinase"/>
    <property type="match status" value="1"/>
</dbReference>
<accession>A0A395N1S0</accession>
<dbReference type="SUPFAM" id="SSF55785">
    <property type="entry name" value="PYP-like sensor domain (PAS domain)"/>
    <property type="match status" value="1"/>
</dbReference>
<dbReference type="AlphaFoldDB" id="A0A395N1S0"/>
<dbReference type="InterPro" id="IPR003661">
    <property type="entry name" value="HisK_dim/P_dom"/>
</dbReference>
<dbReference type="InterPro" id="IPR036318">
    <property type="entry name" value="FAD-bd_PCMH-like_sf"/>
</dbReference>
<dbReference type="InterPro" id="IPR035965">
    <property type="entry name" value="PAS-like_dom_sf"/>
</dbReference>
<dbReference type="CDD" id="cd00082">
    <property type="entry name" value="HisKA"/>
    <property type="match status" value="1"/>
</dbReference>
<reference evidence="11 12" key="1">
    <citation type="journal article" date="2018" name="PLoS Pathog.">
        <title>Evolution of structural diversity of trichothecenes, a family of toxins produced by plant pathogenic and entomopathogenic fungi.</title>
        <authorList>
            <person name="Proctor R.H."/>
            <person name="McCormick S.P."/>
            <person name="Kim H.S."/>
            <person name="Cardoza R.E."/>
            <person name="Stanley A.M."/>
            <person name="Lindo L."/>
            <person name="Kelly A."/>
            <person name="Brown D.W."/>
            <person name="Lee T."/>
            <person name="Vaughan M.M."/>
            <person name="Alexander N.J."/>
            <person name="Busman M."/>
            <person name="Gutierrez S."/>
        </authorList>
    </citation>
    <scope>NUCLEOTIDE SEQUENCE [LARGE SCALE GENOMIC DNA]</scope>
    <source>
        <strain evidence="11 12">NRRL 13405</strain>
    </source>
</reference>
<dbReference type="Gene3D" id="3.40.50.2300">
    <property type="match status" value="1"/>
</dbReference>